<evidence type="ECO:0000256" key="5">
    <source>
        <dbReference type="ARBA" id="ARBA00022829"/>
    </source>
</evidence>
<dbReference type="OrthoDB" id="6123at2759"/>
<dbReference type="InterPro" id="IPR005635">
    <property type="entry name" value="Inner_centromere_prot_ARK-bd"/>
</dbReference>
<evidence type="ECO:0000256" key="1">
    <source>
        <dbReference type="ARBA" id="ARBA00004123"/>
    </source>
</evidence>
<evidence type="ECO:0000256" key="8">
    <source>
        <dbReference type="SAM" id="MobiDB-lite"/>
    </source>
</evidence>
<comment type="subcellular location">
    <subcellularLocation>
        <location evidence="2">Cytoplasm</location>
        <location evidence="2">Cytoskeleton</location>
        <location evidence="2">Spindle</location>
    </subcellularLocation>
    <subcellularLocation>
        <location evidence="1">Nucleus</location>
    </subcellularLocation>
</comment>
<keyword evidence="4" id="KW-0963">Cytoplasm</keyword>
<feature type="region of interest" description="Disordered" evidence="8">
    <location>
        <begin position="970"/>
        <end position="1066"/>
    </location>
</feature>
<evidence type="ECO:0000256" key="2">
    <source>
        <dbReference type="ARBA" id="ARBA00004186"/>
    </source>
</evidence>
<keyword evidence="7" id="KW-0539">Nucleus</keyword>
<reference evidence="10 11" key="1">
    <citation type="submission" date="2017-01" db="EMBL/GenBank/DDBJ databases">
        <title>Draft genome sequence of Diplodia seriata F98.1, a fungal species involved in grapevine trunk diseases.</title>
        <authorList>
            <person name="Robert-Siegwald G."/>
            <person name="Vallet J."/>
            <person name="Abou-Mansour E."/>
            <person name="Xu J."/>
            <person name="Rey P."/>
            <person name="Bertsch C."/>
            <person name="Rego C."/>
            <person name="Larignon P."/>
            <person name="Fontaine F."/>
            <person name="Lebrun M.-H."/>
        </authorList>
    </citation>
    <scope>NUCLEOTIDE SEQUENCE [LARGE SCALE GENOMIC DNA]</scope>
    <source>
        <strain evidence="10 11">F98.1</strain>
    </source>
</reference>
<evidence type="ECO:0000259" key="9">
    <source>
        <dbReference type="Pfam" id="PF03941"/>
    </source>
</evidence>
<evidence type="ECO:0000256" key="7">
    <source>
        <dbReference type="ARBA" id="ARBA00023242"/>
    </source>
</evidence>
<feature type="region of interest" description="Disordered" evidence="8">
    <location>
        <begin position="65"/>
        <end position="108"/>
    </location>
</feature>
<dbReference type="Proteomes" id="UP000190776">
    <property type="component" value="Unassembled WGS sequence"/>
</dbReference>
<dbReference type="PANTHER" id="PTHR13142">
    <property type="entry name" value="INNER CENTROMERE PROTEIN"/>
    <property type="match status" value="1"/>
</dbReference>
<feature type="compositionally biased region" description="Acidic residues" evidence="8">
    <location>
        <begin position="369"/>
        <end position="385"/>
    </location>
</feature>
<feature type="region of interest" description="Disordered" evidence="8">
    <location>
        <begin position="121"/>
        <end position="585"/>
    </location>
</feature>
<comment type="caution">
    <text evidence="10">The sequence shown here is derived from an EMBL/GenBank/DDBJ whole genome shotgun (WGS) entry which is preliminary data.</text>
</comment>
<feature type="compositionally biased region" description="Polar residues" evidence="8">
    <location>
        <begin position="796"/>
        <end position="806"/>
    </location>
</feature>
<feature type="compositionally biased region" description="Acidic residues" evidence="8">
    <location>
        <begin position="215"/>
        <end position="224"/>
    </location>
</feature>
<feature type="compositionally biased region" description="Basic and acidic residues" evidence="8">
    <location>
        <begin position="1260"/>
        <end position="1274"/>
    </location>
</feature>
<evidence type="ECO:0000313" key="11">
    <source>
        <dbReference type="Proteomes" id="UP000190776"/>
    </source>
</evidence>
<protein>
    <submittedName>
        <fullName evidence="10">Inner centromere protein-related protein pic1</fullName>
    </submittedName>
</protein>
<feature type="compositionally biased region" description="Basic and acidic residues" evidence="8">
    <location>
        <begin position="672"/>
        <end position="697"/>
    </location>
</feature>
<sequence>MAASRNKAPVGSAPWILGERQQAAQFVEQEVEEFSFSVRNEMEWLNEHMAEIFNRPELNIADTFKTPGKLRGKTPRTIRKRNPLETRAPLTDIFAPNPANAPSPTRETSFYKQIEQIQIAEDPEDADIQSVGDADETASAIPPGDSGYHGMSEDDMDVDEDESVARLSPRKESPAKSIQSSPKPQDPPRKSASASFLSEKEDLDHQAPSHIGIHEDEDGSDADNEITIHEDEMDLVPTQPDESPIPQENGPPRSPQFSVGDQTASALNSVLNGAEDNQDPHDEQEQEQEQEDDGARTPSDGSSPAKPLLRKSSLTFSSLPAREPLAGKKSMGSRISRTSHVDQYKARSSHFGRFTGGKSLGGGQTIATADDDNEEVGGSESEDENAETHEKTSTQRLHERINMLAKSQEPRMSKSIPGPASQEPNYPQLPAENYEPTAAPEQLVGLEEPAEEPKAPSPVPNFQDDDDDDWIAPVTSKPLPLPAHLKKSGSVDVMENVSGKTSIGGLDVEIGEGPRSGKPSPIRPGLGHLKSASVPNFESPARSAAKTPESSHKKATSISDPEQLRGVESSTPTGSPCRADDGPLSASKTKFFSVLKSAKSIFASSAGVSAQAKLEALSPSSARLRERHAREQVSTSPKPALSTIFDKPINPASPARRPATATDTPVRTTRASLERGRRERELQLEKEREEALQKAREEEEDEEEVEDEQKAVEQERRQEKTGKDVAATRLGAASRAETVSSRDDDYTSADDAPKHGPSRPQRGPPKMREPKSRLLKPTASKESLSKPRHIKVGLGSQRSHPTNADLSKSLHGTLPNVAKTPAAKNTADATNSSYAKTSGPAGAPVAKPTSLALAAKNKEREEREAQRKAEKKRAIEQQRAERAAKAEEDRRKADEDRRAEAQRKAAEQQRAQEAKRAASRQALAAEAKKQEQLRAQAASKQTKDLVSPCRFICLDMSNLDQAQALSKEKAATIHGHPRGDLGGARPISRVNTVLNIPPPNPAKPPKRFHADDEPAPRPQAQRNAPTFQQLNAKRRKTLSDDEEEEPTDARRSMMAPPIRQSNVRKLYPERERLMSVIDKAKEPNKFAHGYKPATAAGPSSHAQSMFKQTVKTQHQLQHNKHGGHPNDMATISKAKIPFADASGPSAAAGPSSSVFKTPARTTTVPLASPHFPTPELPEIATDSEDEDSDSEAANFQAPSWVNSPALRELLTQQQLVDPMEVFGPIAPLQMEEIFKNKDRHKRFRERTSSAYWAKDKLTEEERKKDMEGREKLMRDGGWTYGNSGS</sequence>
<dbReference type="PANTHER" id="PTHR13142:SF1">
    <property type="entry name" value="INNER CENTROMERE PROTEIN"/>
    <property type="match status" value="1"/>
</dbReference>
<dbReference type="STRING" id="420778.A0A1S8BJJ0"/>
<dbReference type="Pfam" id="PF03941">
    <property type="entry name" value="INCENP_ARK-bind"/>
    <property type="match status" value="1"/>
</dbReference>
<feature type="compositionally biased region" description="Basic and acidic residues" evidence="8">
    <location>
        <begin position="708"/>
        <end position="723"/>
    </location>
</feature>
<evidence type="ECO:0000313" key="10">
    <source>
        <dbReference type="EMBL" id="OMP87702.1"/>
    </source>
</evidence>
<feature type="compositionally biased region" description="Acidic residues" evidence="8">
    <location>
        <begin position="153"/>
        <end position="162"/>
    </location>
</feature>
<name>A0A1S8BJJ0_9PEZI</name>
<feature type="compositionally biased region" description="Acidic residues" evidence="8">
    <location>
        <begin position="1181"/>
        <end position="1190"/>
    </location>
</feature>
<feature type="compositionally biased region" description="Basic and acidic residues" evidence="8">
    <location>
        <begin position="198"/>
        <end position="207"/>
    </location>
</feature>
<feature type="region of interest" description="Disordered" evidence="8">
    <location>
        <begin position="1260"/>
        <end position="1285"/>
    </location>
</feature>
<evidence type="ECO:0000256" key="4">
    <source>
        <dbReference type="ARBA" id="ARBA00022490"/>
    </source>
</evidence>
<feature type="compositionally biased region" description="Polar residues" evidence="8">
    <location>
        <begin position="255"/>
        <end position="271"/>
    </location>
</feature>
<feature type="compositionally biased region" description="Gly residues" evidence="8">
    <location>
        <begin position="354"/>
        <end position="364"/>
    </location>
</feature>
<feature type="compositionally biased region" description="Acidic residues" evidence="8">
    <location>
        <begin position="698"/>
        <end position="707"/>
    </location>
</feature>
<dbReference type="GO" id="GO:0007059">
    <property type="term" value="P:chromosome segregation"/>
    <property type="evidence" value="ECO:0007669"/>
    <property type="project" value="UniProtKB-KW"/>
</dbReference>
<feature type="compositionally biased region" description="Basic and acidic residues" evidence="8">
    <location>
        <begin position="386"/>
        <end position="401"/>
    </location>
</feature>
<comment type="similarity">
    <text evidence="3">Belongs to the INCENP family.</text>
</comment>
<dbReference type="EMBL" id="MSZU01000076">
    <property type="protein sequence ID" value="OMP87702.1"/>
    <property type="molecule type" value="Genomic_DNA"/>
</dbReference>
<accession>A0A1S8BJJ0</accession>
<feature type="compositionally biased region" description="Polar residues" evidence="8">
    <location>
        <begin position="827"/>
        <end position="836"/>
    </location>
</feature>
<proteinExistence type="inferred from homology"/>
<feature type="domain" description="Inner centromere protein ARK-binding" evidence="9">
    <location>
        <begin position="1178"/>
        <end position="1234"/>
    </location>
</feature>
<feature type="compositionally biased region" description="Low complexity" evidence="8">
    <location>
        <begin position="652"/>
        <end position="671"/>
    </location>
</feature>
<dbReference type="GO" id="GO:0005819">
    <property type="term" value="C:spindle"/>
    <property type="evidence" value="ECO:0007669"/>
    <property type="project" value="UniProtKB-SubCell"/>
</dbReference>
<evidence type="ECO:0000256" key="6">
    <source>
        <dbReference type="ARBA" id="ARBA00023212"/>
    </source>
</evidence>
<organism evidence="10 11">
    <name type="scientific">Diplodia seriata</name>
    <dbReference type="NCBI Taxonomy" id="420778"/>
    <lineage>
        <taxon>Eukaryota</taxon>
        <taxon>Fungi</taxon>
        <taxon>Dikarya</taxon>
        <taxon>Ascomycota</taxon>
        <taxon>Pezizomycotina</taxon>
        <taxon>Dothideomycetes</taxon>
        <taxon>Dothideomycetes incertae sedis</taxon>
        <taxon>Botryosphaeriales</taxon>
        <taxon>Botryosphaeriaceae</taxon>
        <taxon>Diplodia</taxon>
    </lineage>
</organism>
<feature type="region of interest" description="Disordered" evidence="8">
    <location>
        <begin position="605"/>
        <end position="944"/>
    </location>
</feature>
<dbReference type="GO" id="GO:0005634">
    <property type="term" value="C:nucleus"/>
    <property type="evidence" value="ECO:0007669"/>
    <property type="project" value="UniProtKB-SubCell"/>
</dbReference>
<keyword evidence="6" id="KW-0206">Cytoskeleton</keyword>
<keyword evidence="5" id="KW-0159">Chromosome partition</keyword>
<feature type="compositionally biased region" description="Basic residues" evidence="8">
    <location>
        <begin position="68"/>
        <end position="81"/>
    </location>
</feature>
<feature type="compositionally biased region" description="Basic and acidic residues" evidence="8">
    <location>
        <begin position="856"/>
        <end position="916"/>
    </location>
</feature>
<evidence type="ECO:0000256" key="3">
    <source>
        <dbReference type="ARBA" id="ARBA00010042"/>
    </source>
</evidence>
<gene>
    <name evidence="10" type="ORF">BK809_0007789</name>
</gene>
<feature type="region of interest" description="Disordered" evidence="8">
    <location>
        <begin position="1163"/>
        <end position="1194"/>
    </location>
</feature>